<name>A0ABR6IR74_9HYPH</name>
<proteinExistence type="predicted"/>
<feature type="chain" id="PRO_5045242396" evidence="1">
    <location>
        <begin position="20"/>
        <end position="54"/>
    </location>
</feature>
<sequence>MNRFAASLLFSLLPGAAPAAWLKANPKAIDPWLFGVTTLEGKPAADAVKSSLGL</sequence>
<protein>
    <submittedName>
        <fullName evidence="2">Glycine betaine/proline transport system substrate-binding protein</fullName>
    </submittedName>
</protein>
<accession>A0ABR6IR74</accession>
<reference evidence="2 3" key="1">
    <citation type="submission" date="2020-08" db="EMBL/GenBank/DDBJ databases">
        <title>Genomic Encyclopedia of Type Strains, Phase IV (KMG-V): Genome sequencing to study the core and pangenomes of soil and plant-associated prokaryotes.</title>
        <authorList>
            <person name="Whitman W."/>
        </authorList>
    </citation>
    <scope>NUCLEOTIDE SEQUENCE [LARGE SCALE GENOMIC DNA]</scope>
    <source>
        <strain evidence="2 3">SEMIA 4087</strain>
    </source>
</reference>
<keyword evidence="1" id="KW-0732">Signal</keyword>
<dbReference type="Proteomes" id="UP000551353">
    <property type="component" value="Unassembled WGS sequence"/>
</dbReference>
<keyword evidence="3" id="KW-1185">Reference proteome</keyword>
<dbReference type="EMBL" id="JACIFX010000005">
    <property type="protein sequence ID" value="MBB4230393.1"/>
    <property type="molecule type" value="Genomic_DNA"/>
</dbReference>
<evidence type="ECO:0000256" key="1">
    <source>
        <dbReference type="SAM" id="SignalP"/>
    </source>
</evidence>
<organism evidence="2 3">
    <name type="scientific">Rhizobium mongolense</name>
    <dbReference type="NCBI Taxonomy" id="57676"/>
    <lineage>
        <taxon>Bacteria</taxon>
        <taxon>Pseudomonadati</taxon>
        <taxon>Pseudomonadota</taxon>
        <taxon>Alphaproteobacteria</taxon>
        <taxon>Hyphomicrobiales</taxon>
        <taxon>Rhizobiaceae</taxon>
        <taxon>Rhizobium/Agrobacterium group</taxon>
        <taxon>Rhizobium</taxon>
    </lineage>
</organism>
<dbReference type="Gene3D" id="3.40.190.10">
    <property type="entry name" value="Periplasmic binding protein-like II"/>
    <property type="match status" value="1"/>
</dbReference>
<gene>
    <name evidence="2" type="ORF">GGD56_004246</name>
</gene>
<feature type="signal peptide" evidence="1">
    <location>
        <begin position="1"/>
        <end position="19"/>
    </location>
</feature>
<evidence type="ECO:0000313" key="2">
    <source>
        <dbReference type="EMBL" id="MBB4230393.1"/>
    </source>
</evidence>
<evidence type="ECO:0000313" key="3">
    <source>
        <dbReference type="Proteomes" id="UP000551353"/>
    </source>
</evidence>
<comment type="caution">
    <text evidence="2">The sequence shown here is derived from an EMBL/GenBank/DDBJ whole genome shotgun (WGS) entry which is preliminary data.</text>
</comment>
<dbReference type="RefSeq" id="WP_022713422.1">
    <property type="nucleotide sequence ID" value="NZ_JACIFX010000005.1"/>
</dbReference>